<keyword evidence="2" id="KW-1185">Reference proteome</keyword>
<evidence type="ECO:0000313" key="1">
    <source>
        <dbReference type="EMBL" id="CAF4890654.1"/>
    </source>
</evidence>
<organism evidence="1 2">
    <name type="scientific">Pieris macdunnoughi</name>
    <dbReference type="NCBI Taxonomy" id="345717"/>
    <lineage>
        <taxon>Eukaryota</taxon>
        <taxon>Metazoa</taxon>
        <taxon>Ecdysozoa</taxon>
        <taxon>Arthropoda</taxon>
        <taxon>Hexapoda</taxon>
        <taxon>Insecta</taxon>
        <taxon>Pterygota</taxon>
        <taxon>Neoptera</taxon>
        <taxon>Endopterygota</taxon>
        <taxon>Lepidoptera</taxon>
        <taxon>Glossata</taxon>
        <taxon>Ditrysia</taxon>
        <taxon>Papilionoidea</taxon>
        <taxon>Pieridae</taxon>
        <taxon>Pierinae</taxon>
        <taxon>Pieris</taxon>
    </lineage>
</organism>
<reference evidence="1" key="1">
    <citation type="submission" date="2021-02" db="EMBL/GenBank/DDBJ databases">
        <authorList>
            <person name="Steward A R."/>
        </authorList>
    </citation>
    <scope>NUCLEOTIDE SEQUENCE</scope>
</reference>
<protein>
    <recommendedName>
        <fullName evidence="3">Transposase</fullName>
    </recommendedName>
</protein>
<dbReference type="AlphaFoldDB" id="A0A821UI42"/>
<dbReference type="EMBL" id="CAJOBZ010000031">
    <property type="protein sequence ID" value="CAF4890654.1"/>
    <property type="molecule type" value="Genomic_DNA"/>
</dbReference>
<name>A0A821UI42_9NEOP</name>
<dbReference type="PANTHER" id="PTHR33939:SF1">
    <property type="entry name" value="DUF4371 DOMAIN-CONTAINING PROTEIN"/>
    <property type="match status" value="1"/>
</dbReference>
<accession>A0A821UI42</accession>
<dbReference type="Proteomes" id="UP000663880">
    <property type="component" value="Unassembled WGS sequence"/>
</dbReference>
<dbReference type="OrthoDB" id="2266637at2759"/>
<dbReference type="PANTHER" id="PTHR33939">
    <property type="entry name" value="PROTEIN CBG22215"/>
    <property type="match status" value="1"/>
</dbReference>
<gene>
    <name evidence="1" type="ORF">PMACD_LOCUS10423</name>
</gene>
<proteinExistence type="predicted"/>
<evidence type="ECO:0000313" key="2">
    <source>
        <dbReference type="Proteomes" id="UP000663880"/>
    </source>
</evidence>
<sequence>MPRGKTLKRQSRKMVYDVYKFMAKEAEEGVGNLKAVQKRTAAATQTSLITVKRIVKEANSSRLLSVFRTPGKKRPRSNPVTGMDDFDKGVIKRCIHNFHVTNKELPTIKKIKNKLRDDIGYQGSATSLRKIIKDLGFRWRKTENNRKILIEKTDIRLKRIKYIKELGKNRQEGCPIIYTDESYVHSTHTTSKGWSDLSSEGLKKPISKGQRVVIVHAGSEDGFVPNALLMFKSGTKSGDYHDDMNFINYKNGLRHN</sequence>
<evidence type="ECO:0008006" key="3">
    <source>
        <dbReference type="Google" id="ProtNLM"/>
    </source>
</evidence>
<comment type="caution">
    <text evidence="1">The sequence shown here is derived from an EMBL/GenBank/DDBJ whole genome shotgun (WGS) entry which is preliminary data.</text>
</comment>